<name>A0A4D5RBH0_IXOSC</name>
<dbReference type="PROSITE" id="PS51029">
    <property type="entry name" value="MADF"/>
    <property type="match status" value="1"/>
</dbReference>
<keyword evidence="1" id="KW-0539">Nucleus</keyword>
<dbReference type="OMA" id="PAMEGIN"/>
<evidence type="ECO:0000256" key="1">
    <source>
        <dbReference type="PROSITE-ProRule" id="PRU00371"/>
    </source>
</evidence>
<feature type="domain" description="BESS" evidence="4">
    <location>
        <begin position="236"/>
        <end position="275"/>
    </location>
</feature>
<dbReference type="EMBL" id="GHJT01000345">
    <property type="protein sequence ID" value="MOY34316.1"/>
    <property type="molecule type" value="Transcribed_RNA"/>
</dbReference>
<accession>A0A4D5RBH0</accession>
<dbReference type="PANTHER" id="PTHR12243:SF67">
    <property type="entry name" value="COREPRESSOR OF PANGOLIN, ISOFORM A-RELATED"/>
    <property type="match status" value="1"/>
</dbReference>
<proteinExistence type="predicted"/>
<dbReference type="GO" id="GO:0003677">
    <property type="term" value="F:DNA binding"/>
    <property type="evidence" value="ECO:0007669"/>
    <property type="project" value="InterPro"/>
</dbReference>
<evidence type="ECO:0000259" key="4">
    <source>
        <dbReference type="PROSITE" id="PS51031"/>
    </source>
</evidence>
<dbReference type="RefSeq" id="XP_029829544.1">
    <property type="nucleotide sequence ID" value="XM_029973684.4"/>
</dbReference>
<dbReference type="VEuPathDB" id="VectorBase:ISCP_008575"/>
<feature type="non-terminal residue" evidence="5">
    <location>
        <position position="280"/>
    </location>
</feature>
<protein>
    <submittedName>
        <fullName evidence="5">Putative alcohol dehydrogenase transcription factor myb/sant-like protein</fullName>
    </submittedName>
</protein>
<dbReference type="GO" id="GO:0005634">
    <property type="term" value="C:nucleus"/>
    <property type="evidence" value="ECO:0007669"/>
    <property type="project" value="UniProtKB-SubCell"/>
</dbReference>
<dbReference type="OrthoDB" id="6504436at2759"/>
<dbReference type="InterPro" id="IPR006578">
    <property type="entry name" value="MADF-dom"/>
</dbReference>
<dbReference type="KEGG" id="isc:115314535"/>
<dbReference type="InterPro" id="IPR039353">
    <property type="entry name" value="TF_Adf1"/>
</dbReference>
<feature type="domain" description="MADF" evidence="3">
    <location>
        <begin position="9"/>
        <end position="109"/>
    </location>
</feature>
<evidence type="ECO:0000256" key="2">
    <source>
        <dbReference type="SAM" id="MobiDB-lite"/>
    </source>
</evidence>
<comment type="subcellular location">
    <subcellularLocation>
        <location evidence="1">Nucleus</location>
    </subcellularLocation>
</comment>
<dbReference type="GeneID" id="115314535"/>
<dbReference type="SMART" id="SM00595">
    <property type="entry name" value="MADF"/>
    <property type="match status" value="1"/>
</dbReference>
<dbReference type="PROSITE" id="PS51031">
    <property type="entry name" value="BESS"/>
    <property type="match status" value="1"/>
</dbReference>
<dbReference type="AlphaFoldDB" id="A0A4D5RBH0"/>
<sequence>MAPAICNERLIREVFARPCLWQVKSKDYKDTNKKKLLWVEIAELMLPGDPTDVSLILVQRRWKSLRDRFTRYVAELAKQQKSGAGAEDTIPDVTLPYFEQMLFLKDTVAHRQTSGNMVVPVVDEGRGTQQDCAEDLLERIADLYEAPDPRGCVDAVLVEDVQCADSPACTSSAANGTSSECVEVPASPSTAPNPRKRAASFCGAQSKPPPPKKKVQDAVAEELEDINARLKRFQGIDSHEYFLLSLADPMRQVDPSRVLDLRVAFLKLLKEYMPGAPNNG</sequence>
<dbReference type="Pfam" id="PF10545">
    <property type="entry name" value="MADF_DNA_bdg"/>
    <property type="match status" value="1"/>
</dbReference>
<evidence type="ECO:0000259" key="3">
    <source>
        <dbReference type="PROSITE" id="PS51029"/>
    </source>
</evidence>
<feature type="region of interest" description="Disordered" evidence="2">
    <location>
        <begin position="173"/>
        <end position="213"/>
    </location>
</feature>
<organism evidence="5">
    <name type="scientific">Ixodes scapularis</name>
    <name type="common">Black-legged tick</name>
    <name type="synonym">Deer tick</name>
    <dbReference type="NCBI Taxonomy" id="6945"/>
    <lineage>
        <taxon>Eukaryota</taxon>
        <taxon>Metazoa</taxon>
        <taxon>Ecdysozoa</taxon>
        <taxon>Arthropoda</taxon>
        <taxon>Chelicerata</taxon>
        <taxon>Arachnida</taxon>
        <taxon>Acari</taxon>
        <taxon>Parasitiformes</taxon>
        <taxon>Ixodida</taxon>
        <taxon>Ixodoidea</taxon>
        <taxon>Ixodidae</taxon>
        <taxon>Ixodinae</taxon>
        <taxon>Ixodes</taxon>
    </lineage>
</organism>
<reference evidence="5" key="1">
    <citation type="submission" date="2019-04" db="EMBL/GenBank/DDBJ databases">
        <title>An insight into the mialome of Ixodes scapularis.</title>
        <authorList>
            <person name="Ribeiro J.M."/>
            <person name="Mather T.N."/>
            <person name="Karim S."/>
        </authorList>
    </citation>
    <scope>NUCLEOTIDE SEQUENCE</scope>
</reference>
<evidence type="ECO:0000313" key="5">
    <source>
        <dbReference type="EMBL" id="MOY34316.1"/>
    </source>
</evidence>
<dbReference type="InterPro" id="IPR004210">
    <property type="entry name" value="BESS_motif"/>
</dbReference>
<dbReference type="PANTHER" id="PTHR12243">
    <property type="entry name" value="MADF DOMAIN TRANSCRIPTION FACTOR"/>
    <property type="match status" value="1"/>
</dbReference>